<dbReference type="Proteomes" id="UP000001488">
    <property type="component" value="Chromosome"/>
</dbReference>
<dbReference type="FunFam" id="3.90.550.10:FF:000123">
    <property type="entry name" value="Cell wall biosynthesis glycosyltransferase"/>
    <property type="match status" value="1"/>
</dbReference>
<dbReference type="Gene3D" id="3.90.550.10">
    <property type="entry name" value="Spore Coat Polysaccharide Biosynthesis Protein SpsA, Chain A"/>
    <property type="match status" value="1"/>
</dbReference>
<accession>C5A2Z4</accession>
<protein>
    <submittedName>
        <fullName evidence="3">Glycosyltransferase, family 2</fullName>
    </submittedName>
</protein>
<dbReference type="PANTHER" id="PTHR48090">
    <property type="entry name" value="UNDECAPRENYL-PHOSPHATE 4-DEOXY-4-FORMAMIDO-L-ARABINOSE TRANSFERASE-RELATED"/>
    <property type="match status" value="1"/>
</dbReference>
<dbReference type="STRING" id="593117.TGAM_2153"/>
<dbReference type="EMBL" id="CP001398">
    <property type="protein sequence ID" value="ACS34655.1"/>
    <property type="molecule type" value="Genomic_DNA"/>
</dbReference>
<dbReference type="AlphaFoldDB" id="C5A2Z4"/>
<sequence>MRVLLPLLISQAQGMEMYREHRIGVVVPAYNEEALIGDTLSGIPDYVDRIYVVNDGSKDRTPQIVGEFQKKDGRIVLINHEKNMGVGKSIIDGYKAALKDGMDIVAVMAGDNQMDPAYLPDLLDPIVEGRADYTKGNRLLGPDYVRNMPKFRYIGNMILTFLTKIASGYWHIMDPQNGYTAISKKALETIPLDKVYTWYGYPNDLLVKLNVYGFRVLDVPIPAKYGREKSKIKYTKYILKVSWLLLRDFFWRLKEKYLLYNFHPLVFFYIFGILFLLVGTGGVLFAFYQKFVLHRAVLFYYLTLSLLVFAIGLIMFLFAMLFDMEEERRNYQKR</sequence>
<name>C5A2Z4_THEGJ</name>
<dbReference type="Pfam" id="PF00535">
    <property type="entry name" value="Glycos_transf_2"/>
    <property type="match status" value="1"/>
</dbReference>
<dbReference type="PANTHER" id="PTHR48090:SF7">
    <property type="entry name" value="RFBJ PROTEIN"/>
    <property type="match status" value="1"/>
</dbReference>
<keyword evidence="4" id="KW-1185">Reference proteome</keyword>
<keyword evidence="1" id="KW-1133">Transmembrane helix</keyword>
<dbReference type="CAZy" id="GT2">
    <property type="family name" value="Glycosyltransferase Family 2"/>
</dbReference>
<dbReference type="PATRIC" id="fig|593117.10.peg.2162"/>
<dbReference type="PaxDb" id="593117-TGAM_2153"/>
<evidence type="ECO:0000259" key="2">
    <source>
        <dbReference type="Pfam" id="PF00535"/>
    </source>
</evidence>
<dbReference type="InterPro" id="IPR050256">
    <property type="entry name" value="Glycosyltransferase_2"/>
</dbReference>
<gene>
    <name evidence="3" type="ordered locus">TGAM_2153</name>
</gene>
<keyword evidence="1" id="KW-0472">Membrane</keyword>
<feature type="transmembrane region" description="Helical" evidence="1">
    <location>
        <begin position="299"/>
        <end position="322"/>
    </location>
</feature>
<dbReference type="CDD" id="cd04179">
    <property type="entry name" value="DPM_DPG-synthase_like"/>
    <property type="match status" value="1"/>
</dbReference>
<evidence type="ECO:0000313" key="4">
    <source>
        <dbReference type="Proteomes" id="UP000001488"/>
    </source>
</evidence>
<feature type="domain" description="Glycosyltransferase 2-like" evidence="2">
    <location>
        <begin position="25"/>
        <end position="189"/>
    </location>
</feature>
<reference evidence="3 4" key="1">
    <citation type="journal article" date="2007" name="Genome Biol.">
        <title>Genome analysis and genome-wide proteomics of Thermococcus gammatolerans, the most radioresistant organism known amongst the Archaea.</title>
        <authorList>
            <person name="Zivanovic Y."/>
            <person name="Armengaud J."/>
            <person name="Lagorce A."/>
            <person name="Leplat C."/>
            <person name="Guerin P."/>
            <person name="Dutertre M."/>
            <person name="Anthouard V."/>
            <person name="Forterre P."/>
            <person name="Wincker P."/>
            <person name="Confalonieri F."/>
        </authorList>
    </citation>
    <scope>NUCLEOTIDE SEQUENCE [LARGE SCALE GENOMIC DNA]</scope>
    <source>
        <strain evidence="4">DSM 15229 / JCM 11827 / EJ3</strain>
    </source>
</reference>
<feature type="transmembrane region" description="Helical" evidence="1">
    <location>
        <begin position="265"/>
        <end position="287"/>
    </location>
</feature>
<proteinExistence type="predicted"/>
<dbReference type="eggNOG" id="arCOG00896">
    <property type="taxonomic scope" value="Archaea"/>
</dbReference>
<dbReference type="InterPro" id="IPR001173">
    <property type="entry name" value="Glyco_trans_2-like"/>
</dbReference>
<dbReference type="KEGG" id="tga:TGAM_2153"/>
<dbReference type="SUPFAM" id="SSF53448">
    <property type="entry name" value="Nucleotide-diphospho-sugar transferases"/>
    <property type="match status" value="1"/>
</dbReference>
<dbReference type="InterPro" id="IPR029044">
    <property type="entry name" value="Nucleotide-diphossugar_trans"/>
</dbReference>
<evidence type="ECO:0000313" key="3">
    <source>
        <dbReference type="EMBL" id="ACS34655.1"/>
    </source>
</evidence>
<dbReference type="HOGENOM" id="CLU_033536_1_0_2"/>
<keyword evidence="1" id="KW-0812">Transmembrane</keyword>
<keyword evidence="3" id="KW-0808">Transferase</keyword>
<evidence type="ECO:0000256" key="1">
    <source>
        <dbReference type="SAM" id="Phobius"/>
    </source>
</evidence>
<organism evidence="3 4">
    <name type="scientific">Thermococcus gammatolerans (strain DSM 15229 / JCM 11827 / EJ3)</name>
    <dbReference type="NCBI Taxonomy" id="593117"/>
    <lineage>
        <taxon>Archaea</taxon>
        <taxon>Methanobacteriati</taxon>
        <taxon>Methanobacteriota</taxon>
        <taxon>Thermococci</taxon>
        <taxon>Thermococcales</taxon>
        <taxon>Thermococcaceae</taxon>
        <taxon>Thermococcus</taxon>
    </lineage>
</organism>
<dbReference type="GO" id="GO:0016740">
    <property type="term" value="F:transferase activity"/>
    <property type="evidence" value="ECO:0007669"/>
    <property type="project" value="UniProtKB-KW"/>
</dbReference>